<name>A0A1I8F732_9PLAT</name>
<keyword evidence="1" id="KW-1185">Reference proteome</keyword>
<dbReference type="WBParaSite" id="maker-unitig_23009-snap-gene-0.1-mRNA-1">
    <property type="protein sequence ID" value="maker-unitig_23009-snap-gene-0.1-mRNA-1"/>
    <property type="gene ID" value="maker-unitig_23009-snap-gene-0.1"/>
</dbReference>
<evidence type="ECO:0000313" key="1">
    <source>
        <dbReference type="Proteomes" id="UP000095280"/>
    </source>
</evidence>
<sequence length="11" mass="1219">MPASRRSQSLS</sequence>
<protein>
    <submittedName>
        <fullName evidence="2">Uncharacterized protein</fullName>
    </submittedName>
</protein>
<proteinExistence type="predicted"/>
<reference evidence="2" key="1">
    <citation type="submission" date="2016-11" db="UniProtKB">
        <authorList>
            <consortium name="WormBaseParasite"/>
        </authorList>
    </citation>
    <scope>IDENTIFICATION</scope>
</reference>
<accession>A0A1I8F732</accession>
<evidence type="ECO:0000313" key="2">
    <source>
        <dbReference type="WBParaSite" id="maker-unitig_23009-snap-gene-0.1-mRNA-1"/>
    </source>
</evidence>
<dbReference type="Proteomes" id="UP000095280">
    <property type="component" value="Unplaced"/>
</dbReference>
<organism evidence="1 2">
    <name type="scientific">Macrostomum lignano</name>
    <dbReference type="NCBI Taxonomy" id="282301"/>
    <lineage>
        <taxon>Eukaryota</taxon>
        <taxon>Metazoa</taxon>
        <taxon>Spiralia</taxon>
        <taxon>Lophotrochozoa</taxon>
        <taxon>Platyhelminthes</taxon>
        <taxon>Rhabditophora</taxon>
        <taxon>Macrostomorpha</taxon>
        <taxon>Macrostomida</taxon>
        <taxon>Macrostomidae</taxon>
        <taxon>Macrostomum</taxon>
    </lineage>
</organism>